<dbReference type="Proteomes" id="UP000646827">
    <property type="component" value="Unassembled WGS sequence"/>
</dbReference>
<comment type="caution">
    <text evidence="4">The sequence shown here is derived from an EMBL/GenBank/DDBJ whole genome shotgun (WGS) entry which is preliminary data.</text>
</comment>
<evidence type="ECO:0000256" key="1">
    <source>
        <dbReference type="ARBA" id="ARBA00023125"/>
    </source>
</evidence>
<dbReference type="Pfam" id="PF03221">
    <property type="entry name" value="HTH_Tnp_Tc5"/>
    <property type="match status" value="1"/>
</dbReference>
<sequence length="188" mass="22182">MRSMPSDEIIKKDLDLADKIKIRKEKAKEKERKEQQQQQQQQEEGQEQKQEQEQDNKKVVVKSTTRPMTYEELINWAVDRYSLNRRPNKSTISRLIARIGEERASGGPERKPNVSRVQKGRFPEIEEAVLEWMDISESKCIPVTWTMIMQKANSVAEKKGIEFKGSNGWMDRFIARHDLKKRLARKKR</sequence>
<feature type="domain" description="HTH CENPB-type" evidence="3">
    <location>
        <begin position="113"/>
        <end position="183"/>
    </location>
</feature>
<dbReference type="InterPro" id="IPR006600">
    <property type="entry name" value="HTH_CenpB_DNA-bd_dom"/>
</dbReference>
<dbReference type="AlphaFoldDB" id="A0A8H7S0R2"/>
<dbReference type="SMART" id="SM00674">
    <property type="entry name" value="CENPB"/>
    <property type="match status" value="1"/>
</dbReference>
<reference evidence="4 5" key="1">
    <citation type="submission" date="2020-12" db="EMBL/GenBank/DDBJ databases">
        <title>Metabolic potential, ecology and presence of endohyphal bacteria is reflected in genomic diversity of Mucoromycotina.</title>
        <authorList>
            <person name="Muszewska A."/>
            <person name="Okrasinska A."/>
            <person name="Steczkiewicz K."/>
            <person name="Drgas O."/>
            <person name="Orlowska M."/>
            <person name="Perlinska-Lenart U."/>
            <person name="Aleksandrzak-Piekarczyk T."/>
            <person name="Szatraj K."/>
            <person name="Zielenkiewicz U."/>
            <person name="Pilsyk S."/>
            <person name="Malc E."/>
            <person name="Mieczkowski P."/>
            <person name="Kruszewska J.S."/>
            <person name="Biernat P."/>
            <person name="Pawlowska J."/>
        </authorList>
    </citation>
    <scope>NUCLEOTIDE SEQUENCE [LARGE SCALE GENOMIC DNA]</scope>
    <source>
        <strain evidence="4 5">CBS 142.35</strain>
    </source>
</reference>
<feature type="compositionally biased region" description="Basic and acidic residues" evidence="2">
    <location>
        <begin position="46"/>
        <end position="58"/>
    </location>
</feature>
<evidence type="ECO:0000313" key="4">
    <source>
        <dbReference type="EMBL" id="KAG2220053.1"/>
    </source>
</evidence>
<dbReference type="OrthoDB" id="2288804at2759"/>
<dbReference type="PROSITE" id="PS51253">
    <property type="entry name" value="HTH_CENPB"/>
    <property type="match status" value="1"/>
</dbReference>
<protein>
    <recommendedName>
        <fullName evidence="3">HTH CENPB-type domain-containing protein</fullName>
    </recommendedName>
</protein>
<evidence type="ECO:0000256" key="2">
    <source>
        <dbReference type="SAM" id="MobiDB-lite"/>
    </source>
</evidence>
<evidence type="ECO:0000259" key="3">
    <source>
        <dbReference type="PROSITE" id="PS51253"/>
    </source>
</evidence>
<dbReference type="InterPro" id="IPR009057">
    <property type="entry name" value="Homeodomain-like_sf"/>
</dbReference>
<feature type="compositionally biased region" description="Basic and acidic residues" evidence="2">
    <location>
        <begin position="25"/>
        <end position="35"/>
    </location>
</feature>
<proteinExistence type="predicted"/>
<organism evidence="4 5">
    <name type="scientific">Circinella minor</name>
    <dbReference type="NCBI Taxonomy" id="1195481"/>
    <lineage>
        <taxon>Eukaryota</taxon>
        <taxon>Fungi</taxon>
        <taxon>Fungi incertae sedis</taxon>
        <taxon>Mucoromycota</taxon>
        <taxon>Mucoromycotina</taxon>
        <taxon>Mucoromycetes</taxon>
        <taxon>Mucorales</taxon>
        <taxon>Lichtheimiaceae</taxon>
        <taxon>Circinella</taxon>
    </lineage>
</organism>
<name>A0A8H7S0R2_9FUNG</name>
<dbReference type="SUPFAM" id="SSF46689">
    <property type="entry name" value="Homeodomain-like"/>
    <property type="match status" value="1"/>
</dbReference>
<evidence type="ECO:0000313" key="5">
    <source>
        <dbReference type="Proteomes" id="UP000646827"/>
    </source>
</evidence>
<feature type="region of interest" description="Disordered" evidence="2">
    <location>
        <begin position="25"/>
        <end position="64"/>
    </location>
</feature>
<keyword evidence="5" id="KW-1185">Reference proteome</keyword>
<gene>
    <name evidence="4" type="ORF">INT45_012229</name>
</gene>
<keyword evidence="1" id="KW-0238">DNA-binding</keyword>
<dbReference type="Gene3D" id="1.10.10.60">
    <property type="entry name" value="Homeodomain-like"/>
    <property type="match status" value="1"/>
</dbReference>
<dbReference type="GO" id="GO:0003677">
    <property type="term" value="F:DNA binding"/>
    <property type="evidence" value="ECO:0007669"/>
    <property type="project" value="UniProtKB-KW"/>
</dbReference>
<dbReference type="EMBL" id="JAEPRB010000154">
    <property type="protein sequence ID" value="KAG2220053.1"/>
    <property type="molecule type" value="Genomic_DNA"/>
</dbReference>
<accession>A0A8H7S0R2</accession>